<gene>
    <name evidence="1" type="ORF">NF557_01280</name>
</gene>
<dbReference type="RefSeq" id="WP_252621296.1">
    <property type="nucleotide sequence ID" value="NZ_CP099490.1"/>
</dbReference>
<proteinExistence type="predicted"/>
<protein>
    <submittedName>
        <fullName evidence="1">Glycosyltransferase family 4 protein</fullName>
    </submittedName>
</protein>
<organism evidence="1 2">
    <name type="scientific">Ornithinimicrobium cryptoxanthini</name>
    <dbReference type="NCBI Taxonomy" id="2934161"/>
    <lineage>
        <taxon>Bacteria</taxon>
        <taxon>Bacillati</taxon>
        <taxon>Actinomycetota</taxon>
        <taxon>Actinomycetes</taxon>
        <taxon>Micrococcales</taxon>
        <taxon>Ornithinimicrobiaceae</taxon>
        <taxon>Ornithinimicrobium</taxon>
    </lineage>
</organism>
<dbReference type="SUPFAM" id="SSF53756">
    <property type="entry name" value="UDP-Glycosyltransferase/glycogen phosphorylase"/>
    <property type="match status" value="1"/>
</dbReference>
<reference evidence="1" key="1">
    <citation type="submission" date="2022-06" db="EMBL/GenBank/DDBJ databases">
        <title>Ornithinimicrobium JY.X270.</title>
        <authorList>
            <person name="Huang Y."/>
        </authorList>
    </citation>
    <scope>NUCLEOTIDE SEQUENCE</scope>
    <source>
        <strain evidence="1">JY.X270</strain>
    </source>
</reference>
<dbReference type="PANTHER" id="PTHR12526">
    <property type="entry name" value="GLYCOSYLTRANSFERASE"/>
    <property type="match status" value="1"/>
</dbReference>
<evidence type="ECO:0000313" key="2">
    <source>
        <dbReference type="Proteomes" id="UP001056535"/>
    </source>
</evidence>
<dbReference type="EMBL" id="CP099490">
    <property type="protein sequence ID" value="USQ76592.1"/>
    <property type="molecule type" value="Genomic_DNA"/>
</dbReference>
<evidence type="ECO:0000313" key="1">
    <source>
        <dbReference type="EMBL" id="USQ76592.1"/>
    </source>
</evidence>
<accession>A0ABY4YIZ0</accession>
<name>A0ABY4YIZ0_9MICO</name>
<dbReference type="PANTHER" id="PTHR12526:SF600">
    <property type="entry name" value="GLYCOSYL TRANSFERASE GROUP 1"/>
    <property type="match status" value="1"/>
</dbReference>
<keyword evidence="2" id="KW-1185">Reference proteome</keyword>
<dbReference type="CDD" id="cd03801">
    <property type="entry name" value="GT4_PimA-like"/>
    <property type="match status" value="1"/>
</dbReference>
<dbReference type="Gene3D" id="3.40.50.2000">
    <property type="entry name" value="Glycogen Phosphorylase B"/>
    <property type="match status" value="2"/>
</dbReference>
<dbReference type="Pfam" id="PF13692">
    <property type="entry name" value="Glyco_trans_1_4"/>
    <property type="match status" value="1"/>
</dbReference>
<dbReference type="Proteomes" id="UP001056535">
    <property type="component" value="Chromosome"/>
</dbReference>
<sequence>MRIVTFTSALPHRDIEHAGGKYLKVLLTTLGADRTQVVAPPLPSVLRASGLPGHPRHTLITAPVSDRAARAEAAARRVDPGQPPWSLRAALRHDPVVQGMVRKADVVDLQWQDSIRLARRIRRLAPTVTLVGTFHDVQSQRFGRLARNSRGLVGLKWSIATHVARRAERRAMKALDRVVVFSVKDADLLPSGAPITVVDPPLAVGETPTHRPPSVPRVVFVAFLIRPENHAAALWLGQEVWPRVRAQVPTAQLDLIGAGANQELEEAIAACPGVRITGFVPDLDGVLADATVAAVPLHEGAGVKFKTIEALLAGVPVVTTSIGAEGIEPRSLFWGIEDDVPGFVKRIVSALEHSADAQDVADEAQRSVVRRYGPEAFAAKVAALYGT</sequence>